<proteinExistence type="predicted"/>
<name>A0ABT4AIY6_9BACT</name>
<reference evidence="3 4" key="1">
    <citation type="submission" date="2022-11" db="EMBL/GenBank/DDBJ databases">
        <title>Minimal conservation of predation-associated metabolite biosynthetic gene clusters underscores biosynthetic potential of Myxococcota including descriptions for ten novel species: Archangium lansinium sp. nov., Myxococcus landrumus sp. nov., Nannocystis bai.</title>
        <authorList>
            <person name="Ahearne A."/>
            <person name="Stevens C."/>
            <person name="Phillips K."/>
        </authorList>
    </citation>
    <scope>NUCLEOTIDE SEQUENCE [LARGE SCALE GENOMIC DNA]</scope>
    <source>
        <strain evidence="3 4">MIWBW</strain>
    </source>
</reference>
<protein>
    <submittedName>
        <fullName evidence="3">N-acetyltransferase</fullName>
    </submittedName>
</protein>
<accession>A0ABT4AIY6</accession>
<dbReference type="SUPFAM" id="SSF55729">
    <property type="entry name" value="Acyl-CoA N-acyltransferases (Nat)"/>
    <property type="match status" value="1"/>
</dbReference>
<evidence type="ECO:0000259" key="2">
    <source>
        <dbReference type="Pfam" id="PF22998"/>
    </source>
</evidence>
<feature type="domain" description="N-acetyltransferase" evidence="1">
    <location>
        <begin position="33"/>
        <end position="122"/>
    </location>
</feature>
<sequence length="319" mass="35450">MHLVAASDEQQLQRDALTYSEWGKLLSPQGYAAREQRLRAHPWSRSDMRTWLLCGEDGEVLASCETFRTRSFLRNDEGSLVPGDSFAIASVFTEERLRGHGYATRLMDLLAAELERQPHAHAALLFSDVGPRIYARSGYQELPAWDWHLPPTPGNPGEPVDSLLREEDLATALGRLRLPEVPFFFWPTPAQLDWHLERGRIYVEHLGCSLPASVGANAGASTILWGLVGRSAELTVLMLDARSPSEAQALLEAARREASRSRLSRVVVWEEPSHAPLLPRLQGEGATRVARDGSLPMVRPLRPGLPLSPLLPTPRGLWV</sequence>
<dbReference type="PANTHER" id="PTHR34815">
    <property type="entry name" value="LYSINE ACETYLTRANSFERASE"/>
    <property type="match status" value="1"/>
</dbReference>
<dbReference type="InterPro" id="IPR055100">
    <property type="entry name" value="GNAT_LYC1-like"/>
</dbReference>
<evidence type="ECO:0000313" key="3">
    <source>
        <dbReference type="EMBL" id="MCY1081595.1"/>
    </source>
</evidence>
<comment type="caution">
    <text evidence="3">The sequence shown here is derived from an EMBL/GenBank/DDBJ whole genome shotgun (WGS) entry which is preliminary data.</text>
</comment>
<dbReference type="InterPro" id="IPR016181">
    <property type="entry name" value="Acyl_CoA_acyltransferase"/>
</dbReference>
<dbReference type="InterPro" id="IPR000182">
    <property type="entry name" value="GNAT_dom"/>
</dbReference>
<dbReference type="Pfam" id="PF22998">
    <property type="entry name" value="GNAT_LYC1-like"/>
    <property type="match status" value="1"/>
</dbReference>
<dbReference type="EMBL" id="JAPNKA010000001">
    <property type="protein sequence ID" value="MCY1081595.1"/>
    <property type="molecule type" value="Genomic_DNA"/>
</dbReference>
<dbReference type="InterPro" id="IPR053013">
    <property type="entry name" value="LAT"/>
</dbReference>
<feature type="domain" description="LYC1 C-terminal" evidence="2">
    <location>
        <begin position="182"/>
        <end position="299"/>
    </location>
</feature>
<dbReference type="RefSeq" id="WP_267540186.1">
    <property type="nucleotide sequence ID" value="NZ_JAPNKA010000001.1"/>
</dbReference>
<evidence type="ECO:0000259" key="1">
    <source>
        <dbReference type="Pfam" id="PF00583"/>
    </source>
</evidence>
<evidence type="ECO:0000313" key="4">
    <source>
        <dbReference type="Proteomes" id="UP001207654"/>
    </source>
</evidence>
<dbReference type="Proteomes" id="UP001207654">
    <property type="component" value="Unassembled WGS sequence"/>
</dbReference>
<dbReference type="Pfam" id="PF00583">
    <property type="entry name" value="Acetyltransf_1"/>
    <property type="match status" value="1"/>
</dbReference>
<organism evidence="3 4">
    <name type="scientific">Archangium lansingense</name>
    <dbReference type="NCBI Taxonomy" id="2995310"/>
    <lineage>
        <taxon>Bacteria</taxon>
        <taxon>Pseudomonadati</taxon>
        <taxon>Myxococcota</taxon>
        <taxon>Myxococcia</taxon>
        <taxon>Myxococcales</taxon>
        <taxon>Cystobacterineae</taxon>
        <taxon>Archangiaceae</taxon>
        <taxon>Archangium</taxon>
    </lineage>
</organism>
<dbReference type="Gene3D" id="3.40.630.30">
    <property type="match status" value="1"/>
</dbReference>
<gene>
    <name evidence="3" type="ORF">OV287_44805</name>
</gene>
<dbReference type="PANTHER" id="PTHR34815:SF2">
    <property type="entry name" value="N-ACETYLTRANSFERASE DOMAIN-CONTAINING PROTEIN"/>
    <property type="match status" value="1"/>
</dbReference>
<keyword evidence="4" id="KW-1185">Reference proteome</keyword>